<dbReference type="Gramene" id="KCW62275">
    <property type="protein sequence ID" value="KCW62275"/>
    <property type="gene ID" value="EUGRSUZ_H04935"/>
</dbReference>
<proteinExistence type="predicted"/>
<dbReference type="InParanoid" id="A0A059B9C9"/>
<evidence type="ECO:0000313" key="2">
    <source>
        <dbReference type="EMBL" id="KCW62275.1"/>
    </source>
</evidence>
<reference evidence="2" key="1">
    <citation type="submission" date="2013-07" db="EMBL/GenBank/DDBJ databases">
        <title>The genome of Eucalyptus grandis.</title>
        <authorList>
            <person name="Schmutz J."/>
            <person name="Hayes R."/>
            <person name="Myburg A."/>
            <person name="Tuskan G."/>
            <person name="Grattapaglia D."/>
            <person name="Rokhsar D.S."/>
        </authorList>
    </citation>
    <scope>NUCLEOTIDE SEQUENCE</scope>
    <source>
        <tissue evidence="2">Leaf extractions</tissue>
    </source>
</reference>
<gene>
    <name evidence="2" type="ORF">EUGRSUZ_H04935</name>
</gene>
<accession>A0A059B9C9</accession>
<evidence type="ECO:0000256" key="1">
    <source>
        <dbReference type="SAM" id="MobiDB-lite"/>
    </source>
</evidence>
<dbReference type="EMBL" id="KK198760">
    <property type="protein sequence ID" value="KCW62275.1"/>
    <property type="molecule type" value="Genomic_DNA"/>
</dbReference>
<name>A0A059B9C9_EUCGR</name>
<sequence>MTMRNKENEQVQRQPKQQLKSSYKHTHVSLLGTLCWLGFGWEDWSAKSGEKTRMKHGANLIKYGGLSAHVILSNVRENQLCLVSN</sequence>
<feature type="compositionally biased region" description="Basic and acidic residues" evidence="1">
    <location>
        <begin position="1"/>
        <end position="10"/>
    </location>
</feature>
<feature type="region of interest" description="Disordered" evidence="1">
    <location>
        <begin position="1"/>
        <end position="22"/>
    </location>
</feature>
<feature type="compositionally biased region" description="Polar residues" evidence="1">
    <location>
        <begin position="11"/>
        <end position="21"/>
    </location>
</feature>
<protein>
    <submittedName>
        <fullName evidence="2">Uncharacterized protein</fullName>
    </submittedName>
</protein>
<dbReference type="AlphaFoldDB" id="A0A059B9C9"/>
<organism evidence="2">
    <name type="scientific">Eucalyptus grandis</name>
    <name type="common">Flooded gum</name>
    <dbReference type="NCBI Taxonomy" id="71139"/>
    <lineage>
        <taxon>Eukaryota</taxon>
        <taxon>Viridiplantae</taxon>
        <taxon>Streptophyta</taxon>
        <taxon>Embryophyta</taxon>
        <taxon>Tracheophyta</taxon>
        <taxon>Spermatophyta</taxon>
        <taxon>Magnoliopsida</taxon>
        <taxon>eudicotyledons</taxon>
        <taxon>Gunneridae</taxon>
        <taxon>Pentapetalae</taxon>
        <taxon>rosids</taxon>
        <taxon>malvids</taxon>
        <taxon>Myrtales</taxon>
        <taxon>Myrtaceae</taxon>
        <taxon>Myrtoideae</taxon>
        <taxon>Eucalypteae</taxon>
        <taxon>Eucalyptus</taxon>
    </lineage>
</organism>